<dbReference type="EMBL" id="WIWV01000016">
    <property type="protein sequence ID" value="KAF7718329.1"/>
    <property type="molecule type" value="Genomic_DNA"/>
</dbReference>
<protein>
    <submittedName>
        <fullName evidence="2">Uncharacterized protein</fullName>
    </submittedName>
</protein>
<sequence length="250" mass="29245">MPRKQDTESAKERPQSPFLQSSDDWRRWLSHIKSTARSSGIWEYCDPTTERPDLPCLEEPKEPTIRSVKSLAESLADLDLSDFTSLHSLAAKYKAELATYREKRRALDDLSNTIMKSISSEYRPLLQDVQDQPYEQLKILSGIFDRPPLRTLEKLQEEWETIQNVGKSYAVQEYVRRWQNLYQQCVDWNLVLPQGRENAFLRERALYEYLISPFEDAEPCSNLLTFQPCFDSALFSSFLDKEKRPPNRAP</sequence>
<organism evidence="2 3">
    <name type="scientific">Penicillium ucsense</name>
    <dbReference type="NCBI Taxonomy" id="2839758"/>
    <lineage>
        <taxon>Eukaryota</taxon>
        <taxon>Fungi</taxon>
        <taxon>Dikarya</taxon>
        <taxon>Ascomycota</taxon>
        <taxon>Pezizomycotina</taxon>
        <taxon>Eurotiomycetes</taxon>
        <taxon>Eurotiomycetidae</taxon>
        <taxon>Eurotiales</taxon>
        <taxon>Aspergillaceae</taxon>
        <taxon>Penicillium</taxon>
    </lineage>
</organism>
<evidence type="ECO:0000313" key="2">
    <source>
        <dbReference type="EMBL" id="KAF7718329.1"/>
    </source>
</evidence>
<reference evidence="2" key="1">
    <citation type="journal article" date="2020" name="Front. Microbiol.">
        <title>Gene regulatory networks of Penicillium echinulatum 2HH and Penicillium oxalicum 114-2 inferred by a computational biology approach.</title>
        <authorList>
            <person name="Lenz A.R."/>
            <person name="Galan-Vasquez E."/>
            <person name="Balbinot E."/>
            <person name="De Abreu F.P."/>
            <person name="De Oliveira N.S."/>
            <person name="Da Rosa L.O."/>
            <person name="De Avila E Silva S."/>
            <person name="Camassola M."/>
            <person name="Dillon A.J.P."/>
            <person name="Perez-Rueda E."/>
        </authorList>
    </citation>
    <scope>NUCLEOTIDE SEQUENCE</scope>
    <source>
        <strain evidence="2">S1M29</strain>
    </source>
</reference>
<name>A0A8J8WAC2_9EURO</name>
<evidence type="ECO:0000256" key="1">
    <source>
        <dbReference type="SAM" id="MobiDB-lite"/>
    </source>
</evidence>
<keyword evidence="3" id="KW-1185">Reference proteome</keyword>
<proteinExistence type="predicted"/>
<dbReference type="Proteomes" id="UP000631181">
    <property type="component" value="Unassembled WGS sequence"/>
</dbReference>
<evidence type="ECO:0000313" key="3">
    <source>
        <dbReference type="Proteomes" id="UP000631181"/>
    </source>
</evidence>
<dbReference type="OrthoDB" id="4357842at2759"/>
<accession>A0A8J8WAC2</accession>
<comment type="caution">
    <text evidence="2">The sequence shown here is derived from an EMBL/GenBank/DDBJ whole genome shotgun (WGS) entry which is preliminary data.</text>
</comment>
<dbReference type="AlphaFoldDB" id="A0A8J8WAC2"/>
<feature type="compositionally biased region" description="Basic and acidic residues" evidence="1">
    <location>
        <begin position="1"/>
        <end position="14"/>
    </location>
</feature>
<feature type="region of interest" description="Disordered" evidence="1">
    <location>
        <begin position="1"/>
        <end position="20"/>
    </location>
</feature>
<gene>
    <name evidence="2" type="ORF">PECM_002364</name>
</gene>